<feature type="compositionally biased region" description="Acidic residues" evidence="6">
    <location>
        <begin position="580"/>
        <end position="592"/>
    </location>
</feature>
<feature type="domain" description="SH3" evidence="7">
    <location>
        <begin position="702"/>
        <end position="773"/>
    </location>
</feature>
<dbReference type="InterPro" id="IPR036892">
    <property type="entry name" value="L27_dom_sf"/>
</dbReference>
<evidence type="ECO:0000256" key="4">
    <source>
        <dbReference type="ARBA" id="ARBA00022737"/>
    </source>
</evidence>
<dbReference type="SUPFAM" id="SSF50044">
    <property type="entry name" value="SH3-domain"/>
    <property type="match status" value="1"/>
</dbReference>
<dbReference type="SUPFAM" id="SSF101288">
    <property type="entry name" value="L27 domain"/>
    <property type="match status" value="1"/>
</dbReference>
<dbReference type="InterPro" id="IPR027417">
    <property type="entry name" value="P-loop_NTPase"/>
</dbReference>
<dbReference type="STRING" id="50429.A0A2B4S5H4"/>
<dbReference type="Pfam" id="PF07653">
    <property type="entry name" value="SH3_2"/>
    <property type="match status" value="1"/>
</dbReference>
<dbReference type="InterPro" id="IPR050716">
    <property type="entry name" value="MAGUK"/>
</dbReference>
<accession>A0A2B4S5H4</accession>
<feature type="domain" description="L27" evidence="11">
    <location>
        <begin position="524"/>
        <end position="581"/>
    </location>
</feature>
<feature type="compositionally biased region" description="Basic and acidic residues" evidence="6">
    <location>
        <begin position="773"/>
        <end position="789"/>
    </location>
</feature>
<dbReference type="InterPro" id="IPR036028">
    <property type="entry name" value="SH3-like_dom_sf"/>
</dbReference>
<dbReference type="PROSITE" id="PS50002">
    <property type="entry name" value="SH3"/>
    <property type="match status" value="1"/>
</dbReference>
<evidence type="ECO:0000259" key="10">
    <source>
        <dbReference type="PROSITE" id="PS50106"/>
    </source>
</evidence>
<dbReference type="CDD" id="cd00136">
    <property type="entry name" value="PDZ_canonical"/>
    <property type="match status" value="1"/>
</dbReference>
<dbReference type="CDD" id="cd12036">
    <property type="entry name" value="SH3_MPP5"/>
    <property type="match status" value="1"/>
</dbReference>
<dbReference type="InterPro" id="IPR008144">
    <property type="entry name" value="Guanylate_kin-like_dom"/>
</dbReference>
<feature type="region of interest" description="Disordered" evidence="6">
    <location>
        <begin position="768"/>
        <end position="789"/>
    </location>
</feature>
<comment type="caution">
    <text evidence="12">The sequence shown here is derived from an EMBL/GenBank/DDBJ whole genome shotgun (WGS) entry which is preliminary data.</text>
</comment>
<dbReference type="InterPro" id="IPR001452">
    <property type="entry name" value="SH3_domain"/>
</dbReference>
<dbReference type="InterPro" id="IPR004172">
    <property type="entry name" value="L27_dom"/>
</dbReference>
<evidence type="ECO:0000259" key="9">
    <source>
        <dbReference type="PROSITE" id="PS50052"/>
    </source>
</evidence>
<keyword evidence="2 5" id="KW-0728">SH3 domain</keyword>
<dbReference type="Gene3D" id="2.30.42.10">
    <property type="match status" value="2"/>
</dbReference>
<name>A0A2B4S5H4_STYPI</name>
<dbReference type="Pfam" id="PF00595">
    <property type="entry name" value="PDZ"/>
    <property type="match status" value="2"/>
</dbReference>
<feature type="domain" description="PDZ" evidence="10">
    <location>
        <begin position="613"/>
        <end position="695"/>
    </location>
</feature>
<dbReference type="GO" id="GO:0005085">
    <property type="term" value="F:guanyl-nucleotide exchange factor activity"/>
    <property type="evidence" value="ECO:0007669"/>
    <property type="project" value="UniProtKB-KW"/>
</dbReference>
<comment type="similarity">
    <text evidence="1">Belongs to the MAGUK family.</text>
</comment>
<dbReference type="SMART" id="SM00228">
    <property type="entry name" value="PDZ"/>
    <property type="match status" value="2"/>
</dbReference>
<keyword evidence="13" id="KW-1185">Reference proteome</keyword>
<gene>
    <name evidence="12" type="primary">MPP5</name>
    <name evidence="12" type="ORF">AWC38_SpisGene11136</name>
</gene>
<dbReference type="OrthoDB" id="43580at2759"/>
<dbReference type="Pfam" id="PF00307">
    <property type="entry name" value="CH"/>
    <property type="match status" value="1"/>
</dbReference>
<evidence type="ECO:0000259" key="7">
    <source>
        <dbReference type="PROSITE" id="PS50002"/>
    </source>
</evidence>
<dbReference type="CDD" id="cd06798">
    <property type="entry name" value="PDZ_MPP5-like"/>
    <property type="match status" value="1"/>
</dbReference>
<protein>
    <submittedName>
        <fullName evidence="12">MAGUK p55 subfamily member 5</fullName>
    </submittedName>
</protein>
<feature type="domain" description="PDZ" evidence="10">
    <location>
        <begin position="230"/>
        <end position="311"/>
    </location>
</feature>
<keyword evidence="3" id="KW-0344">Guanine-nucleotide releasing factor</keyword>
<dbReference type="SUPFAM" id="SSF47576">
    <property type="entry name" value="Calponin-homology domain, CH-domain"/>
    <property type="match status" value="1"/>
</dbReference>
<reference evidence="13" key="1">
    <citation type="journal article" date="2017" name="bioRxiv">
        <title>Comparative analysis of the genomes of Stylophora pistillata and Acropora digitifera provides evidence for extensive differences between species of corals.</title>
        <authorList>
            <person name="Voolstra C.R."/>
            <person name="Li Y."/>
            <person name="Liew Y.J."/>
            <person name="Baumgarten S."/>
            <person name="Zoccola D."/>
            <person name="Flot J.-F."/>
            <person name="Tambutte S."/>
            <person name="Allemand D."/>
            <person name="Aranda M."/>
        </authorList>
    </citation>
    <scope>NUCLEOTIDE SEQUENCE [LARGE SCALE GENOMIC DNA]</scope>
</reference>
<dbReference type="InterPro" id="IPR008145">
    <property type="entry name" value="GK/Ca_channel_bsu"/>
</dbReference>
<dbReference type="AlphaFoldDB" id="A0A2B4S5H4"/>
<dbReference type="SMART" id="SM00072">
    <property type="entry name" value="GuKc"/>
    <property type="match status" value="1"/>
</dbReference>
<dbReference type="InterPro" id="IPR036872">
    <property type="entry name" value="CH_dom_sf"/>
</dbReference>
<evidence type="ECO:0000256" key="3">
    <source>
        <dbReference type="ARBA" id="ARBA00022658"/>
    </source>
</evidence>
<dbReference type="InterPro" id="IPR035601">
    <property type="entry name" value="MPP5_SH3"/>
</dbReference>
<proteinExistence type="inferred from homology"/>
<dbReference type="InterPro" id="IPR001715">
    <property type="entry name" value="CH_dom"/>
</dbReference>
<evidence type="ECO:0000256" key="5">
    <source>
        <dbReference type="PROSITE-ProRule" id="PRU00192"/>
    </source>
</evidence>
<evidence type="ECO:0000256" key="2">
    <source>
        <dbReference type="ARBA" id="ARBA00022443"/>
    </source>
</evidence>
<organism evidence="12 13">
    <name type="scientific">Stylophora pistillata</name>
    <name type="common">Smooth cauliflower coral</name>
    <dbReference type="NCBI Taxonomy" id="50429"/>
    <lineage>
        <taxon>Eukaryota</taxon>
        <taxon>Metazoa</taxon>
        <taxon>Cnidaria</taxon>
        <taxon>Anthozoa</taxon>
        <taxon>Hexacorallia</taxon>
        <taxon>Scleractinia</taxon>
        <taxon>Astrocoeniina</taxon>
        <taxon>Pocilloporidae</taxon>
        <taxon>Stylophora</taxon>
    </lineage>
</organism>
<evidence type="ECO:0000259" key="11">
    <source>
        <dbReference type="PROSITE" id="PS51022"/>
    </source>
</evidence>
<dbReference type="Gene3D" id="3.40.50.300">
    <property type="entry name" value="P-loop containing nucleotide triphosphate hydrolases"/>
    <property type="match status" value="1"/>
</dbReference>
<dbReference type="Pfam" id="PF00625">
    <property type="entry name" value="Guanylate_kin"/>
    <property type="match status" value="1"/>
</dbReference>
<evidence type="ECO:0000259" key="8">
    <source>
        <dbReference type="PROSITE" id="PS50021"/>
    </source>
</evidence>
<keyword evidence="4" id="KW-0677">Repeat</keyword>
<dbReference type="Proteomes" id="UP000225706">
    <property type="component" value="Unassembled WGS sequence"/>
</dbReference>
<sequence length="1044" mass="118246">MVHKNAYVTNPDGGVVNELEGFDSSLKSDTAQQITQRWIEEATGRQFHSSRFIESLQDGVLLCYLVKRIQPDSPIIQDVIENPTSQESQINLKKFLSVCSDLGLSAWQLFDSQDLEAGDNVIKCKSEDEVIEKVVSTLYWLGCTIQSMSYYRGPKLDVSNFQRESDGTITVKPTTRVPANDYSHRRMEDRLHMNGGLRQGNSIPMHLTNGYANNNTTMANGDDAMEFAVNVRILGDEKRFGFSVMGGIDEGFQPRIDEISKDSPAAKTGLLVDDEILEVNGEPVTNLTHSEVILSIHKCLRNRVIALKVRRGQRSLQGLNNGTDVYDGINGDYNGQVDTNTRDKLQQIMREHESDPRFQYYNSDAESEGSHNSQEFYGNGDIGVVSPTGPGWNKDIGNKNFGISGKNLAQSNLQKHKSLSTPLFDLTKLDAIEADVDVDDDDNTWALQNEAYDSDNEKDHPGEAEKELLFPGIGELKSKLQSGNNREEISFVENLFEQKDFQDATKVYTKMIELERSGRGPSAVKPVATNSQHLSSQLKHSLEAARHSREAEELVQILEMANFQGLLMAHDRLAFREALPSDEDEQEVDAPESQDRQEPQQPTDEFPLVEDDNVKIVRIDKATEPLGATVKNEKGTVMIGRIVKGGAADKCGLLQEGDEVLEINGVNMRGKTVTEVCELLADMNGTLTFVLNPANRSRVPRDREVHVRANFDYHPYEDELIPCKELGLAFRRGDILHVVNQEDPNWWQAWRPGEEGRQLAGLIPSKHFQQQKESMKKSTREAEPSNKEKSGCLCFKRKRRKKVPYNAKHNEEYVADEVLTYEEVAHLPPDPHRKRPVVLIGPDKVGRKELRQKLILFSQERFAGVVPHTSRPKRPEEMNERDYYFVLLPTFEADIVAHKFVEYGEFEGHYYGTALDSIRRVANAGKYCILNLHCEALKMLKASDVKPYVVFISPPSYDRILTLRRGRVDPFNPKPNSPMTDAELHEMVTKAREMEEMYGHYFDKTIVNTDLERTFDELKQAIDKLDVEPQWVPAFWVNDNRGNL</sequence>
<dbReference type="PROSITE" id="PS50052">
    <property type="entry name" value="GUANYLATE_KINASE_2"/>
    <property type="match status" value="1"/>
</dbReference>
<feature type="domain" description="Guanylate kinase-like" evidence="9">
    <location>
        <begin position="834"/>
        <end position="1023"/>
    </location>
</feature>
<dbReference type="SUPFAM" id="SSF50156">
    <property type="entry name" value="PDZ domain-like"/>
    <property type="match status" value="2"/>
</dbReference>
<dbReference type="Gene3D" id="1.10.287.650">
    <property type="entry name" value="L27 domain"/>
    <property type="match status" value="2"/>
</dbReference>
<dbReference type="PROSITE" id="PS50021">
    <property type="entry name" value="CH"/>
    <property type="match status" value="1"/>
</dbReference>
<dbReference type="Gene3D" id="1.10.418.10">
    <property type="entry name" value="Calponin-like domain"/>
    <property type="match status" value="1"/>
</dbReference>
<dbReference type="Gene3D" id="2.30.30.40">
    <property type="entry name" value="SH3 Domains"/>
    <property type="match status" value="1"/>
</dbReference>
<dbReference type="SUPFAM" id="SSF52540">
    <property type="entry name" value="P-loop containing nucleoside triphosphate hydrolases"/>
    <property type="match status" value="1"/>
</dbReference>
<dbReference type="PROSITE" id="PS50106">
    <property type="entry name" value="PDZ"/>
    <property type="match status" value="2"/>
</dbReference>
<dbReference type="FunFam" id="2.30.42.10:FF:000088">
    <property type="entry name" value="MAGUK p55 subfamily member 5"/>
    <property type="match status" value="1"/>
</dbReference>
<dbReference type="SMART" id="SM00326">
    <property type="entry name" value="SH3"/>
    <property type="match status" value="1"/>
</dbReference>
<feature type="region of interest" description="Disordered" evidence="6">
    <location>
        <begin position="580"/>
        <end position="608"/>
    </location>
</feature>
<feature type="domain" description="Calponin-homology (CH)" evidence="8">
    <location>
        <begin position="29"/>
        <end position="143"/>
    </location>
</feature>
<dbReference type="EMBL" id="LSMT01000181">
    <property type="protein sequence ID" value="PFX24293.1"/>
    <property type="molecule type" value="Genomic_DNA"/>
</dbReference>
<evidence type="ECO:0000256" key="6">
    <source>
        <dbReference type="SAM" id="MobiDB-lite"/>
    </source>
</evidence>
<evidence type="ECO:0000256" key="1">
    <source>
        <dbReference type="ARBA" id="ARBA00007014"/>
    </source>
</evidence>
<dbReference type="InterPro" id="IPR001478">
    <property type="entry name" value="PDZ"/>
</dbReference>
<evidence type="ECO:0000313" key="12">
    <source>
        <dbReference type="EMBL" id="PFX24293.1"/>
    </source>
</evidence>
<dbReference type="PROSITE" id="PS51022">
    <property type="entry name" value="L27"/>
    <property type="match status" value="1"/>
</dbReference>
<evidence type="ECO:0000313" key="13">
    <source>
        <dbReference type="Proteomes" id="UP000225706"/>
    </source>
</evidence>
<dbReference type="InterPro" id="IPR036034">
    <property type="entry name" value="PDZ_sf"/>
</dbReference>
<dbReference type="PANTHER" id="PTHR23122">
    <property type="entry name" value="MEMBRANE-ASSOCIATED GUANYLATE KINASE MAGUK"/>
    <property type="match status" value="1"/>
</dbReference>